<evidence type="ECO:0000256" key="2">
    <source>
        <dbReference type="ARBA" id="ARBA00004496"/>
    </source>
</evidence>
<dbReference type="InterPro" id="IPR011322">
    <property type="entry name" value="N-reg_PII-like_a/b"/>
</dbReference>
<evidence type="ECO:0000256" key="1">
    <source>
        <dbReference type="ARBA" id="ARBA00000915"/>
    </source>
</evidence>
<dbReference type="Gene3D" id="3.40.190.10">
    <property type="entry name" value="Periplasmic binding protein-like II"/>
    <property type="match status" value="2"/>
</dbReference>
<dbReference type="InterPro" id="IPR020621">
    <property type="entry name" value="ATP-PRT_HisG_long"/>
</dbReference>
<dbReference type="Pfam" id="PF08029">
    <property type="entry name" value="HisG_C"/>
    <property type="match status" value="1"/>
</dbReference>
<dbReference type="NCBIfam" id="TIGR00070">
    <property type="entry name" value="hisG"/>
    <property type="match status" value="1"/>
</dbReference>
<evidence type="ECO:0000256" key="13">
    <source>
        <dbReference type="ARBA" id="ARBA00023102"/>
    </source>
</evidence>
<evidence type="ECO:0000256" key="7">
    <source>
        <dbReference type="ARBA" id="ARBA00022490"/>
    </source>
</evidence>
<name>A0A316UWB2_9BASI</name>
<dbReference type="HAMAP" id="MF_00079">
    <property type="entry name" value="HisG_Long"/>
    <property type="match status" value="1"/>
</dbReference>
<dbReference type="UniPathway" id="UPA00031">
    <property type="reaction ID" value="UER00006"/>
</dbReference>
<dbReference type="GO" id="GO:0000287">
    <property type="term" value="F:magnesium ion binding"/>
    <property type="evidence" value="ECO:0007669"/>
    <property type="project" value="InterPro"/>
</dbReference>
<keyword evidence="9 16" id="KW-0328">Glycosyltransferase</keyword>
<proteinExistence type="inferred from homology"/>
<keyword evidence="11" id="KW-0547">Nucleotide-binding</keyword>
<dbReference type="Proteomes" id="UP000245884">
    <property type="component" value="Unassembled WGS sequence"/>
</dbReference>
<dbReference type="SUPFAM" id="SSF53850">
    <property type="entry name" value="Periplasmic binding protein-like II"/>
    <property type="match status" value="1"/>
</dbReference>
<evidence type="ECO:0000313" key="17">
    <source>
        <dbReference type="Proteomes" id="UP000245884"/>
    </source>
</evidence>
<comment type="catalytic activity">
    <reaction evidence="1">
        <text>1-(5-phospho-beta-D-ribosyl)-ATP + diphosphate = 5-phospho-alpha-D-ribose 1-diphosphate + ATP</text>
        <dbReference type="Rhea" id="RHEA:18473"/>
        <dbReference type="ChEBI" id="CHEBI:30616"/>
        <dbReference type="ChEBI" id="CHEBI:33019"/>
        <dbReference type="ChEBI" id="CHEBI:58017"/>
        <dbReference type="ChEBI" id="CHEBI:73183"/>
        <dbReference type="EC" id="2.4.2.17"/>
    </reaction>
</comment>
<keyword evidence="17" id="KW-1185">Reference proteome</keyword>
<accession>A0A316UWB2</accession>
<dbReference type="FunFam" id="3.40.190.10:FF:000123">
    <property type="entry name" value="HIS1p ATP phosphoribosyltransferase"/>
    <property type="match status" value="1"/>
</dbReference>
<comment type="subcellular location">
    <subcellularLocation>
        <location evidence="2">Cytoplasm</location>
    </subcellularLocation>
</comment>
<evidence type="ECO:0000256" key="6">
    <source>
        <dbReference type="ARBA" id="ARBA00020998"/>
    </source>
</evidence>
<dbReference type="PANTHER" id="PTHR21403">
    <property type="entry name" value="ATP PHOSPHORIBOSYLTRANSFERASE ATP-PRTASE"/>
    <property type="match status" value="1"/>
</dbReference>
<dbReference type="NCBIfam" id="TIGR03455">
    <property type="entry name" value="HisG_C-term"/>
    <property type="match status" value="1"/>
</dbReference>
<dbReference type="InterPro" id="IPR013820">
    <property type="entry name" value="ATP_PRibTrfase_cat"/>
</dbReference>
<keyword evidence="12" id="KW-0067">ATP-binding</keyword>
<dbReference type="GO" id="GO:0003879">
    <property type="term" value="F:ATP phosphoribosyltransferase activity"/>
    <property type="evidence" value="ECO:0007669"/>
    <property type="project" value="UniProtKB-EC"/>
</dbReference>
<sequence>MSHLFNKDALQGRMLFAIPKKGRLYDKCVELLSGADIQFRRQNRLDVALVHNHPMALVFLPAADIPRFVGEGNVDLGITGQDMVAEAGEDVSRLVAEELELGFGKCSLQVQVPEADASLKEPKDLVGRKVATSFDKLAQEYFAQLDEQVNAANGGKEPKKTQIEYVGGSVEAACALGVADGIVDLVESGETMRACGLHAIGTLLASQAVLIRPVTPHARSNQSLIRLITSRIKGVIAASQYVLCQYNIHQNDLQEAIKVTPGRRAATVTPLGDKEWSAISAMVKKGDVATVMDRLGEVGATDIFTLALDNCRT</sequence>
<evidence type="ECO:0000256" key="4">
    <source>
        <dbReference type="ARBA" id="ARBA00009372"/>
    </source>
</evidence>
<protein>
    <recommendedName>
        <fullName evidence="6">ATP phosphoribosyltransferase</fullName>
        <ecNumber evidence="5">2.4.2.17</ecNumber>
    </recommendedName>
</protein>
<dbReference type="GO" id="GO:0005737">
    <property type="term" value="C:cytoplasm"/>
    <property type="evidence" value="ECO:0007669"/>
    <property type="project" value="UniProtKB-SubCell"/>
</dbReference>
<feature type="domain" description="ATP phosphoribosyltransferase catalytic" evidence="14">
    <location>
        <begin position="62"/>
        <end position="233"/>
    </location>
</feature>
<dbReference type="InterPro" id="IPR018198">
    <property type="entry name" value="ATP_PRibTrfase_CS"/>
</dbReference>
<feature type="domain" description="Histidine biosynthesis HisG C-terminal" evidence="15">
    <location>
        <begin position="238"/>
        <end position="310"/>
    </location>
</feature>
<evidence type="ECO:0000256" key="9">
    <source>
        <dbReference type="ARBA" id="ARBA00022676"/>
    </source>
</evidence>
<evidence type="ECO:0000256" key="10">
    <source>
        <dbReference type="ARBA" id="ARBA00022679"/>
    </source>
</evidence>
<dbReference type="Gene3D" id="3.30.70.120">
    <property type="match status" value="1"/>
</dbReference>
<evidence type="ECO:0000259" key="14">
    <source>
        <dbReference type="Pfam" id="PF01634"/>
    </source>
</evidence>
<dbReference type="STRING" id="1569628.A0A316UWB2"/>
<keyword evidence="10 16" id="KW-0808">Transferase</keyword>
<evidence type="ECO:0000313" key="16">
    <source>
        <dbReference type="EMBL" id="PWN29597.1"/>
    </source>
</evidence>
<keyword evidence="8" id="KW-0028">Amino-acid biosynthesis</keyword>
<evidence type="ECO:0000256" key="11">
    <source>
        <dbReference type="ARBA" id="ARBA00022741"/>
    </source>
</evidence>
<gene>
    <name evidence="16" type="ORF">BDZ90DRAFT_258509</name>
</gene>
<dbReference type="EC" id="2.4.2.17" evidence="5"/>
<organism evidence="16 17">
    <name type="scientific">Jaminaea rosea</name>
    <dbReference type="NCBI Taxonomy" id="1569628"/>
    <lineage>
        <taxon>Eukaryota</taxon>
        <taxon>Fungi</taxon>
        <taxon>Dikarya</taxon>
        <taxon>Basidiomycota</taxon>
        <taxon>Ustilaginomycotina</taxon>
        <taxon>Exobasidiomycetes</taxon>
        <taxon>Microstromatales</taxon>
        <taxon>Microstromatales incertae sedis</taxon>
        <taxon>Jaminaea</taxon>
    </lineage>
</organism>
<keyword evidence="13" id="KW-0368">Histidine biosynthesis</keyword>
<reference evidence="16 17" key="1">
    <citation type="journal article" date="2018" name="Mol. Biol. Evol.">
        <title>Broad Genomic Sampling Reveals a Smut Pathogenic Ancestry of the Fungal Clade Ustilaginomycotina.</title>
        <authorList>
            <person name="Kijpornyongpan T."/>
            <person name="Mondo S.J."/>
            <person name="Barry K."/>
            <person name="Sandor L."/>
            <person name="Lee J."/>
            <person name="Lipzen A."/>
            <person name="Pangilinan J."/>
            <person name="LaButti K."/>
            <person name="Hainaut M."/>
            <person name="Henrissat B."/>
            <person name="Grigoriev I.V."/>
            <person name="Spatafora J.W."/>
            <person name="Aime M.C."/>
        </authorList>
    </citation>
    <scope>NUCLEOTIDE SEQUENCE [LARGE SCALE GENOMIC DNA]</scope>
    <source>
        <strain evidence="16 17">MCA 5214</strain>
    </source>
</reference>
<dbReference type="InterPro" id="IPR015867">
    <property type="entry name" value="N-reg_PII/ATP_PRibTrfase_C"/>
</dbReference>
<evidence type="ECO:0000256" key="3">
    <source>
        <dbReference type="ARBA" id="ARBA00004667"/>
    </source>
</evidence>
<dbReference type="AlphaFoldDB" id="A0A316UWB2"/>
<keyword evidence="7" id="KW-0963">Cytoplasm</keyword>
<dbReference type="SUPFAM" id="SSF54913">
    <property type="entry name" value="GlnB-like"/>
    <property type="match status" value="1"/>
</dbReference>
<dbReference type="GO" id="GO:0005524">
    <property type="term" value="F:ATP binding"/>
    <property type="evidence" value="ECO:0007669"/>
    <property type="project" value="UniProtKB-KW"/>
</dbReference>
<comment type="similarity">
    <text evidence="4">Belongs to the ATP phosphoribosyltransferase family.</text>
</comment>
<dbReference type="InterPro" id="IPR013115">
    <property type="entry name" value="HisG_C"/>
</dbReference>
<dbReference type="InterPro" id="IPR001348">
    <property type="entry name" value="ATP_PRibTrfase_HisG"/>
</dbReference>
<dbReference type="EMBL" id="KZ819663">
    <property type="protein sequence ID" value="PWN29597.1"/>
    <property type="molecule type" value="Genomic_DNA"/>
</dbReference>
<dbReference type="PROSITE" id="PS01316">
    <property type="entry name" value="ATP_P_PHORIBOSYLTR"/>
    <property type="match status" value="1"/>
</dbReference>
<dbReference type="FunFam" id="3.30.70.120:FF:000003">
    <property type="entry name" value="ATP phosphoribosyltransferase"/>
    <property type="match status" value="1"/>
</dbReference>
<evidence type="ECO:0000256" key="5">
    <source>
        <dbReference type="ARBA" id="ARBA00011946"/>
    </source>
</evidence>
<comment type="pathway">
    <text evidence="3">Amino-acid biosynthesis; L-histidine biosynthesis; L-histidine from 5-phospho-alpha-D-ribose 1-diphosphate: step 1/9.</text>
</comment>
<dbReference type="GeneID" id="37029903"/>
<dbReference type="RefSeq" id="XP_025364209.1">
    <property type="nucleotide sequence ID" value="XM_025508080.1"/>
</dbReference>
<evidence type="ECO:0000256" key="8">
    <source>
        <dbReference type="ARBA" id="ARBA00022605"/>
    </source>
</evidence>
<dbReference type="Pfam" id="PF01634">
    <property type="entry name" value="HisG"/>
    <property type="match status" value="1"/>
</dbReference>
<dbReference type="PANTHER" id="PTHR21403:SF8">
    <property type="entry name" value="ATP PHOSPHORIBOSYLTRANSFERASE"/>
    <property type="match status" value="1"/>
</dbReference>
<dbReference type="OrthoDB" id="2574at2759"/>
<evidence type="ECO:0000259" key="15">
    <source>
        <dbReference type="Pfam" id="PF08029"/>
    </source>
</evidence>
<dbReference type="GO" id="GO:0000105">
    <property type="term" value="P:L-histidine biosynthetic process"/>
    <property type="evidence" value="ECO:0007669"/>
    <property type="project" value="UniProtKB-UniPathway"/>
</dbReference>
<evidence type="ECO:0000256" key="12">
    <source>
        <dbReference type="ARBA" id="ARBA00022840"/>
    </source>
</evidence>